<feature type="transmembrane region" description="Helical" evidence="1">
    <location>
        <begin position="287"/>
        <end position="307"/>
    </location>
</feature>
<evidence type="ECO:0000313" key="3">
    <source>
        <dbReference type="Proteomes" id="UP000244722"/>
    </source>
</evidence>
<evidence type="ECO:0000313" key="2">
    <source>
        <dbReference type="EMBL" id="PUU81059.1"/>
    </source>
</evidence>
<keyword evidence="1" id="KW-1133">Transmembrane helix</keyword>
<protein>
    <submittedName>
        <fullName evidence="2">Uncharacterized protein</fullName>
    </submittedName>
</protein>
<proteinExistence type="predicted"/>
<feature type="transmembrane region" description="Helical" evidence="1">
    <location>
        <begin position="169"/>
        <end position="197"/>
    </location>
</feature>
<feature type="transmembrane region" description="Helical" evidence="1">
    <location>
        <begin position="350"/>
        <end position="372"/>
    </location>
</feature>
<evidence type="ECO:0000256" key="1">
    <source>
        <dbReference type="SAM" id="Phobius"/>
    </source>
</evidence>
<accession>A0A2T6ZZY6</accession>
<dbReference type="OrthoDB" id="3248909at2759"/>
<organism evidence="2 3">
    <name type="scientific">Tuber borchii</name>
    <name type="common">White truffle</name>
    <dbReference type="NCBI Taxonomy" id="42251"/>
    <lineage>
        <taxon>Eukaryota</taxon>
        <taxon>Fungi</taxon>
        <taxon>Dikarya</taxon>
        <taxon>Ascomycota</taxon>
        <taxon>Pezizomycotina</taxon>
        <taxon>Pezizomycetes</taxon>
        <taxon>Pezizales</taxon>
        <taxon>Tuberaceae</taxon>
        <taxon>Tuber</taxon>
    </lineage>
</organism>
<keyword evidence="1" id="KW-0472">Membrane</keyword>
<dbReference type="PANTHER" id="PTHR37544:SF3">
    <property type="entry name" value="SPRAY"/>
    <property type="match status" value="1"/>
</dbReference>
<keyword evidence="3" id="KW-1185">Reference proteome</keyword>
<reference evidence="2 3" key="1">
    <citation type="submission" date="2017-04" db="EMBL/GenBank/DDBJ databases">
        <title>Draft genome sequence of Tuber borchii Vittad., a whitish edible truffle.</title>
        <authorList>
            <consortium name="DOE Joint Genome Institute"/>
            <person name="Murat C."/>
            <person name="Kuo A."/>
            <person name="Barry K.W."/>
            <person name="Clum A."/>
            <person name="Dockter R.B."/>
            <person name="Fauchery L."/>
            <person name="Iotti M."/>
            <person name="Kohler A."/>
            <person name="Labutti K."/>
            <person name="Lindquist E.A."/>
            <person name="Lipzen A."/>
            <person name="Ohm R.A."/>
            <person name="Wang M."/>
            <person name="Grigoriev I.V."/>
            <person name="Zambonelli A."/>
            <person name="Martin F.M."/>
        </authorList>
    </citation>
    <scope>NUCLEOTIDE SEQUENCE [LARGE SCALE GENOMIC DNA]</scope>
    <source>
        <strain evidence="2 3">Tbo3840</strain>
    </source>
</reference>
<dbReference type="EMBL" id="NESQ01000051">
    <property type="protein sequence ID" value="PUU81059.1"/>
    <property type="molecule type" value="Genomic_DNA"/>
</dbReference>
<gene>
    <name evidence="2" type="ORF">B9Z19DRAFT_1122566</name>
</gene>
<dbReference type="Proteomes" id="UP000244722">
    <property type="component" value="Unassembled WGS sequence"/>
</dbReference>
<dbReference type="InterPro" id="IPR021840">
    <property type="entry name" value="DUF3433"/>
</dbReference>
<feature type="transmembrane region" description="Helical" evidence="1">
    <location>
        <begin position="691"/>
        <end position="712"/>
    </location>
</feature>
<dbReference type="Pfam" id="PF11915">
    <property type="entry name" value="DUF3433"/>
    <property type="match status" value="1"/>
</dbReference>
<dbReference type="STRING" id="42251.A0A2T6ZZY6"/>
<sequence length="854" mass="93649">MWAKPRNAQNKSDRLDLNALYCKPSYHYQTHEVTVDGADGSILKAEPVGRRTNFTQAERIIDIITFEGIVGRSSIDPKVNLGYFPREAPDSEVRFEGWDLDYPTPQISYVIGLSPGRKFDDFRDPVTFKNGLDRMRKLLFNNALETLLVDDSGGEEVVGKRVITSEGIVVVPLIAHILAGFLGLIVACLGGVLLVSYNRQNNLASDPDTLGTKMALGNINLGPGDEEVSTDWMFGKLVSPVELSISTGLAVTLVNITLLTLLIILYKSALRWNGRTRSNSSKIIFSFIPTVIATLLEPLWALVWRYLALYQPYIELRRGNASPAASLGLKYTNIPPVLIAPRALRHGHTFLFLASMMVITANILSIALGGIFDRSSQPLTSDIMVTYPFTTTINTEIQTAHTTKWGETFAKDLEEHWLVINTNVLEGTDLLPWVTDEFYFLPFELESGNKTGLRTSMTQGYGGNLTCQLLAVAEVGTYPFAAEWVWSLKASNQSDKNAMQACGGLILAGWGRGEANQENIGENDIRTVSANMQSNTTIICSQQISTGKFRVTVDEEGHVKRSKLIGELKYDDSRIFNGSTSVGNFTAQLATLLHTPPGKIWDFGTMHNDNSSHSFLQFIGESLISKNLSDPSTPSPSFEDAQQALSKFYKRFFTILLALNQDTIFVPAGKVRRSEVGQLESIEPRMLMDPVMFYIAVAVLGFQLIAGTIIFASTPRRFLPRFPFNLASEISFFHASSALSDVAGTANMSSAMRKRHLKRLGGTYGYGKFRGSDGENHVGIERMSMIRSYKEAVATTSSSSTIPETTAMVRAASVVPSASPSPPEEGEVSVEGVVSTAGDVAVQVLAVDHIRAGQ</sequence>
<name>A0A2T6ZZY6_TUBBO</name>
<keyword evidence="1" id="KW-0812">Transmembrane</keyword>
<dbReference type="AlphaFoldDB" id="A0A2T6ZZY6"/>
<feature type="transmembrane region" description="Helical" evidence="1">
    <location>
        <begin position="243"/>
        <end position="266"/>
    </location>
</feature>
<dbReference type="PANTHER" id="PTHR37544">
    <property type="entry name" value="SPRAY-RELATED"/>
    <property type="match status" value="1"/>
</dbReference>
<comment type="caution">
    <text evidence="2">The sequence shown here is derived from an EMBL/GenBank/DDBJ whole genome shotgun (WGS) entry which is preliminary data.</text>
</comment>